<dbReference type="Pfam" id="PF01522">
    <property type="entry name" value="Polysacc_deac_1"/>
    <property type="match status" value="1"/>
</dbReference>
<dbReference type="InterPro" id="IPR002509">
    <property type="entry name" value="NODB_dom"/>
</dbReference>
<dbReference type="GO" id="GO:0005975">
    <property type="term" value="P:carbohydrate metabolic process"/>
    <property type="evidence" value="ECO:0007669"/>
    <property type="project" value="InterPro"/>
</dbReference>
<evidence type="ECO:0000313" key="5">
    <source>
        <dbReference type="Proteomes" id="UP000279911"/>
    </source>
</evidence>
<accession>A0A3R9E872</accession>
<dbReference type="CDD" id="cd10917">
    <property type="entry name" value="CE4_NodB_like_6s_7s"/>
    <property type="match status" value="1"/>
</dbReference>
<protein>
    <submittedName>
        <fullName evidence="4">Polysaccharide deacetylase family protein</fullName>
    </submittedName>
</protein>
<dbReference type="PANTHER" id="PTHR10587">
    <property type="entry name" value="GLYCOSYL TRANSFERASE-RELATED"/>
    <property type="match status" value="1"/>
</dbReference>
<name>A0A3R9E872_9BACI</name>
<dbReference type="RefSeq" id="WP_125479263.1">
    <property type="nucleotide sequence ID" value="NZ_RSFW01000009.1"/>
</dbReference>
<evidence type="ECO:0000256" key="2">
    <source>
        <dbReference type="SAM" id="SignalP"/>
    </source>
</evidence>
<dbReference type="AlphaFoldDB" id="A0A3R9E872"/>
<gene>
    <name evidence="4" type="ORF">EJA10_06880</name>
</gene>
<dbReference type="EMBL" id="RSFW01000009">
    <property type="protein sequence ID" value="RSD28175.1"/>
    <property type="molecule type" value="Genomic_DNA"/>
</dbReference>
<feature type="signal peptide" evidence="2">
    <location>
        <begin position="1"/>
        <end position="19"/>
    </location>
</feature>
<feature type="compositionally biased region" description="Low complexity" evidence="1">
    <location>
        <begin position="49"/>
        <end position="64"/>
    </location>
</feature>
<evidence type="ECO:0000256" key="1">
    <source>
        <dbReference type="SAM" id="MobiDB-lite"/>
    </source>
</evidence>
<feature type="compositionally biased region" description="Basic and acidic residues" evidence="1">
    <location>
        <begin position="37"/>
        <end position="48"/>
    </location>
</feature>
<sequence length="291" mass="32704">MNRKLVVLASLLLLAGCGADEQAPAEQPKGSAAEEQNDNKQHETEKEASSNTEQAETEAAAGLEGEAKEEAGQAVPQYRMKDDFSIQNIENPDEKVVLLTIDDAPDKYALEMANTLKDLNVKAIFFVNGHFIDTPEEGEVLKQIHQMGFSIGNHTYNHKTLKELTEEQQRKEIIDLNDRIEELTGERPQFFRAPFGMNTDYSKKLAAEEKMLLMNWTYGYDWEKNYQSKDALADIMVNTPLLRNGANLLMHDREWTSAALRDIVIGLEEKGYMIADPALIETPANQKTAAQ</sequence>
<keyword evidence="2" id="KW-0732">Signal</keyword>
<dbReference type="OrthoDB" id="9806342at2"/>
<evidence type="ECO:0000313" key="4">
    <source>
        <dbReference type="EMBL" id="RSD28175.1"/>
    </source>
</evidence>
<evidence type="ECO:0000259" key="3">
    <source>
        <dbReference type="PROSITE" id="PS51677"/>
    </source>
</evidence>
<dbReference type="GO" id="GO:0016810">
    <property type="term" value="F:hydrolase activity, acting on carbon-nitrogen (but not peptide) bonds"/>
    <property type="evidence" value="ECO:0007669"/>
    <property type="project" value="InterPro"/>
</dbReference>
<organism evidence="4 5">
    <name type="scientific">Mesobacillus subterraneus</name>
    <dbReference type="NCBI Taxonomy" id="285983"/>
    <lineage>
        <taxon>Bacteria</taxon>
        <taxon>Bacillati</taxon>
        <taxon>Bacillota</taxon>
        <taxon>Bacilli</taxon>
        <taxon>Bacillales</taxon>
        <taxon>Bacillaceae</taxon>
        <taxon>Mesobacillus</taxon>
    </lineage>
</organism>
<feature type="region of interest" description="Disordered" evidence="1">
    <location>
        <begin position="20"/>
        <end position="76"/>
    </location>
</feature>
<feature type="domain" description="NodB homology" evidence="3">
    <location>
        <begin position="95"/>
        <end position="275"/>
    </location>
</feature>
<dbReference type="SUPFAM" id="SSF88713">
    <property type="entry name" value="Glycoside hydrolase/deacetylase"/>
    <property type="match status" value="1"/>
</dbReference>
<reference evidence="5" key="1">
    <citation type="submission" date="2018-12" db="EMBL/GenBank/DDBJ databases">
        <title>Bacillus chawlae sp. nov., Bacillus glennii sp. nov., and Bacillus saganii sp. nov. Isolated from the Vehicle Assembly Building at Kennedy Space Center where the Viking Spacecraft were Assembled.</title>
        <authorList>
            <person name="Seuylemezian A."/>
            <person name="Vaishampayan P."/>
        </authorList>
    </citation>
    <scope>NUCLEOTIDE SEQUENCE [LARGE SCALE GENOMIC DNA]</scope>
    <source>
        <strain evidence="5">DSM 13966</strain>
    </source>
</reference>
<dbReference type="InterPro" id="IPR011330">
    <property type="entry name" value="Glyco_hydro/deAcase_b/a-brl"/>
</dbReference>
<dbReference type="InterPro" id="IPR050248">
    <property type="entry name" value="Polysacc_deacetylase_ArnD"/>
</dbReference>
<dbReference type="PROSITE" id="PS51677">
    <property type="entry name" value="NODB"/>
    <property type="match status" value="1"/>
</dbReference>
<dbReference type="Gene3D" id="3.20.20.370">
    <property type="entry name" value="Glycoside hydrolase/deacetylase"/>
    <property type="match status" value="1"/>
</dbReference>
<comment type="caution">
    <text evidence="4">The sequence shown here is derived from an EMBL/GenBank/DDBJ whole genome shotgun (WGS) entry which is preliminary data.</text>
</comment>
<dbReference type="PROSITE" id="PS51257">
    <property type="entry name" value="PROKAR_LIPOPROTEIN"/>
    <property type="match status" value="1"/>
</dbReference>
<dbReference type="Proteomes" id="UP000279911">
    <property type="component" value="Unassembled WGS sequence"/>
</dbReference>
<feature type="chain" id="PRO_5038793959" evidence="2">
    <location>
        <begin position="20"/>
        <end position="291"/>
    </location>
</feature>
<proteinExistence type="predicted"/>